<dbReference type="RefSeq" id="WP_275682389.1">
    <property type="nucleotide sequence ID" value="NZ_JAJLJH010000002.1"/>
</dbReference>
<dbReference type="InterPro" id="IPR017522">
    <property type="entry name" value="Sugar_tfrase_PEP-CTERM_Stp2"/>
</dbReference>
<accession>A0A9X1YK50</accession>
<dbReference type="Proteomes" id="UP001139353">
    <property type="component" value="Unassembled WGS sequence"/>
</dbReference>
<dbReference type="Pfam" id="PF00534">
    <property type="entry name" value="Glycos_transf_1"/>
    <property type="match status" value="1"/>
</dbReference>
<evidence type="ECO:0000259" key="1">
    <source>
        <dbReference type="Pfam" id="PF00534"/>
    </source>
</evidence>
<dbReference type="PANTHER" id="PTHR45947">
    <property type="entry name" value="SULFOQUINOVOSYL TRANSFERASE SQD2"/>
    <property type="match status" value="1"/>
</dbReference>
<gene>
    <name evidence="3" type="ORF">LPC04_11670</name>
</gene>
<evidence type="ECO:0000313" key="3">
    <source>
        <dbReference type="EMBL" id="MCK9686365.1"/>
    </source>
</evidence>
<dbReference type="AlphaFoldDB" id="A0A9X1YK50"/>
<evidence type="ECO:0000313" key="4">
    <source>
        <dbReference type="Proteomes" id="UP001139353"/>
    </source>
</evidence>
<evidence type="ECO:0000259" key="2">
    <source>
        <dbReference type="Pfam" id="PF13439"/>
    </source>
</evidence>
<sequence>MTTDTRPLILHVIHHLVTGGMENGLVSLINRMPSTSYRHAIVCIEDYSDFRNRLTRPDTEVMAMRRSQIGTWRLRYQLFRTFRRLKPAIVHSRNKSGLDALLPARLAGVKHCVHGEHGWDVHDLDGRSRKEQVLRKLHAPLVERYVTVSRSLRDYLVERVGIRPERITTICNGVDTDKFHPAERKPMALLPASLQGEGRVVIGTVGRLQPVKDQQALLRAFAELVGEGGPGAASARLLIVGNGPLREALERQAQALGIAHLTTFAGDRSDVAQLLQCMDVFVLPSLAEGISNTVLEAMATGLPVLATRVGGNVELVQDGGNGALFDVGDVAALKRLLAAYLADPDTRRRHGERSRELAVESFSLKAMVDGYRGAYERLMRGH</sequence>
<dbReference type="Gene3D" id="3.40.50.2000">
    <property type="entry name" value="Glycogen Phosphorylase B"/>
    <property type="match status" value="2"/>
</dbReference>
<name>A0A9X1YK50_9BURK</name>
<reference evidence="3" key="1">
    <citation type="submission" date="2021-11" db="EMBL/GenBank/DDBJ databases">
        <title>BS-T2-15 a new species belonging to the Comamonadaceae family isolated from the soil of a French oak forest.</title>
        <authorList>
            <person name="Mieszkin S."/>
            <person name="Alain K."/>
        </authorList>
    </citation>
    <scope>NUCLEOTIDE SEQUENCE</scope>
    <source>
        <strain evidence="3">BS-T2-15</strain>
    </source>
</reference>
<comment type="caution">
    <text evidence="3">The sequence shown here is derived from an EMBL/GenBank/DDBJ whole genome shotgun (WGS) entry which is preliminary data.</text>
</comment>
<protein>
    <submittedName>
        <fullName evidence="3">TIGR03088 family PEP-CTERM/XrtA system glycosyltransferase</fullName>
    </submittedName>
</protein>
<feature type="domain" description="Glycosyltransferase subfamily 4-like N-terminal" evidence="2">
    <location>
        <begin position="19"/>
        <end position="178"/>
    </location>
</feature>
<feature type="domain" description="Glycosyl transferase family 1" evidence="1">
    <location>
        <begin position="196"/>
        <end position="356"/>
    </location>
</feature>
<dbReference type="PANTHER" id="PTHR45947:SF3">
    <property type="entry name" value="SULFOQUINOVOSYL TRANSFERASE SQD2"/>
    <property type="match status" value="1"/>
</dbReference>
<dbReference type="SUPFAM" id="SSF53756">
    <property type="entry name" value="UDP-Glycosyltransferase/glycogen phosphorylase"/>
    <property type="match status" value="1"/>
</dbReference>
<proteinExistence type="predicted"/>
<dbReference type="GO" id="GO:0016757">
    <property type="term" value="F:glycosyltransferase activity"/>
    <property type="evidence" value="ECO:0007669"/>
    <property type="project" value="InterPro"/>
</dbReference>
<organism evidence="3 4">
    <name type="scientific">Scleromatobacter humisilvae</name>
    <dbReference type="NCBI Taxonomy" id="2897159"/>
    <lineage>
        <taxon>Bacteria</taxon>
        <taxon>Pseudomonadati</taxon>
        <taxon>Pseudomonadota</taxon>
        <taxon>Betaproteobacteria</taxon>
        <taxon>Burkholderiales</taxon>
        <taxon>Sphaerotilaceae</taxon>
        <taxon>Scleromatobacter</taxon>
    </lineage>
</organism>
<dbReference type="NCBIfam" id="TIGR03088">
    <property type="entry name" value="stp2"/>
    <property type="match status" value="1"/>
</dbReference>
<dbReference type="InterPro" id="IPR001296">
    <property type="entry name" value="Glyco_trans_1"/>
</dbReference>
<dbReference type="EMBL" id="JAJLJH010000002">
    <property type="protein sequence ID" value="MCK9686365.1"/>
    <property type="molecule type" value="Genomic_DNA"/>
</dbReference>
<dbReference type="InterPro" id="IPR050194">
    <property type="entry name" value="Glycosyltransferase_grp1"/>
</dbReference>
<dbReference type="Pfam" id="PF13439">
    <property type="entry name" value="Glyco_transf_4"/>
    <property type="match status" value="1"/>
</dbReference>
<keyword evidence="4" id="KW-1185">Reference proteome</keyword>
<dbReference type="InterPro" id="IPR028098">
    <property type="entry name" value="Glyco_trans_4-like_N"/>
</dbReference>